<keyword evidence="2" id="KW-0539">Nucleus</keyword>
<evidence type="ECO:0000256" key="3">
    <source>
        <dbReference type="SAM" id="Coils"/>
    </source>
</evidence>
<gene>
    <name evidence="5" type="ORF">N7G274_005394</name>
</gene>
<evidence type="ECO:0000256" key="2">
    <source>
        <dbReference type="ARBA" id="ARBA00023242"/>
    </source>
</evidence>
<dbReference type="SUPFAM" id="SSF57959">
    <property type="entry name" value="Leucine zipper domain"/>
    <property type="match status" value="1"/>
</dbReference>
<evidence type="ECO:0000313" key="5">
    <source>
        <dbReference type="EMBL" id="KAL2041610.1"/>
    </source>
</evidence>
<accession>A0ABR4A915</accession>
<keyword evidence="3" id="KW-0175">Coiled coil</keyword>
<dbReference type="CDD" id="cd14688">
    <property type="entry name" value="bZIP_YAP"/>
    <property type="match status" value="1"/>
</dbReference>
<reference evidence="5 6" key="1">
    <citation type="submission" date="2024-09" db="EMBL/GenBank/DDBJ databases">
        <title>Rethinking Asexuality: The Enigmatic Case of Functional Sexual Genes in Lepraria (Stereocaulaceae).</title>
        <authorList>
            <person name="Doellman M."/>
            <person name="Sun Y."/>
            <person name="Barcenas-Pena A."/>
            <person name="Lumbsch H.T."/>
            <person name="Grewe F."/>
        </authorList>
    </citation>
    <scope>NUCLEOTIDE SEQUENCE [LARGE SCALE GENOMIC DNA]</scope>
    <source>
        <strain evidence="5 6">Mercado 3170</strain>
    </source>
</reference>
<feature type="region of interest" description="Disordered" evidence="4">
    <location>
        <begin position="169"/>
        <end position="194"/>
    </location>
</feature>
<comment type="subcellular location">
    <subcellularLocation>
        <location evidence="1">Nucleus</location>
    </subcellularLocation>
</comment>
<dbReference type="EMBL" id="JBEFKJ010000016">
    <property type="protein sequence ID" value="KAL2041610.1"/>
    <property type="molecule type" value="Genomic_DNA"/>
</dbReference>
<feature type="region of interest" description="Disordered" evidence="4">
    <location>
        <begin position="1"/>
        <end position="82"/>
    </location>
</feature>
<dbReference type="PANTHER" id="PTHR40621:SF6">
    <property type="entry name" value="AP-1-LIKE TRANSCRIPTION FACTOR YAP1-RELATED"/>
    <property type="match status" value="1"/>
</dbReference>
<dbReference type="InterPro" id="IPR046347">
    <property type="entry name" value="bZIP_sf"/>
</dbReference>
<dbReference type="InterPro" id="IPR050936">
    <property type="entry name" value="AP-1-like"/>
</dbReference>
<evidence type="ECO:0008006" key="7">
    <source>
        <dbReference type="Google" id="ProtNLM"/>
    </source>
</evidence>
<evidence type="ECO:0000313" key="6">
    <source>
        <dbReference type="Proteomes" id="UP001590950"/>
    </source>
</evidence>
<dbReference type="Proteomes" id="UP001590950">
    <property type="component" value="Unassembled WGS sequence"/>
</dbReference>
<organism evidence="5 6">
    <name type="scientific">Stereocaulon virgatum</name>
    <dbReference type="NCBI Taxonomy" id="373712"/>
    <lineage>
        <taxon>Eukaryota</taxon>
        <taxon>Fungi</taxon>
        <taxon>Dikarya</taxon>
        <taxon>Ascomycota</taxon>
        <taxon>Pezizomycotina</taxon>
        <taxon>Lecanoromycetes</taxon>
        <taxon>OSLEUM clade</taxon>
        <taxon>Lecanoromycetidae</taxon>
        <taxon>Lecanorales</taxon>
        <taxon>Lecanorineae</taxon>
        <taxon>Stereocaulaceae</taxon>
        <taxon>Stereocaulon</taxon>
    </lineage>
</organism>
<evidence type="ECO:0000256" key="1">
    <source>
        <dbReference type="ARBA" id="ARBA00004123"/>
    </source>
</evidence>
<name>A0ABR4A915_9LECA</name>
<evidence type="ECO:0000256" key="4">
    <source>
        <dbReference type="SAM" id="MobiDB-lite"/>
    </source>
</evidence>
<proteinExistence type="predicted"/>
<sequence>MSQSTQPEEAAGSPPPGRPRREGNDSLWKRARRTLGTNSLTFLQPQSRPRGSTTSTSGSGPAAPSKRREQVRHAQRTHRQRTQNYIKTLESEVIRLRESEVKLMQDKEKLERQVDILKTNHFLSEIPLPAGIEDELPSAQPPQLSDFDMPATISYSNDELNHQRLHVNFPRQDPSQGLGYPLEAPYHGHPQSAPDLPNDFSLQSMNVSSAYEPQEISATHADLASIKASALVDTMEIAIDFVLALEHPCMTHLPYPANPPTDDPANHLMMASTPLVARAPDAPQLNQTWTASGAIIKELLNLSSSINLEGEITPVEAWHRLHQHPDFWRMDRNQIEKIKRELSASVRCCGFGAVLDEAVFDDALARSLATPSTI</sequence>
<dbReference type="Gene3D" id="1.10.238.100">
    <property type="entry name" value="YAP1 redox domain. Chain B"/>
    <property type="match status" value="1"/>
</dbReference>
<dbReference type="Gene3D" id="1.20.5.170">
    <property type="match status" value="1"/>
</dbReference>
<feature type="coiled-coil region" evidence="3">
    <location>
        <begin position="93"/>
        <end position="120"/>
    </location>
</feature>
<protein>
    <recommendedName>
        <fullName evidence="7">BZIP domain-containing protein</fullName>
    </recommendedName>
</protein>
<feature type="compositionally biased region" description="Basic and acidic residues" evidence="4">
    <location>
        <begin position="19"/>
        <end position="28"/>
    </location>
</feature>
<dbReference type="PANTHER" id="PTHR40621">
    <property type="entry name" value="TRANSCRIPTION FACTOR KAPC-RELATED"/>
    <property type="match status" value="1"/>
</dbReference>
<feature type="compositionally biased region" description="Polar residues" evidence="4">
    <location>
        <begin position="35"/>
        <end position="46"/>
    </location>
</feature>
<feature type="compositionally biased region" description="Low complexity" evidence="4">
    <location>
        <begin position="47"/>
        <end position="64"/>
    </location>
</feature>
<comment type="caution">
    <text evidence="5">The sequence shown here is derived from an EMBL/GenBank/DDBJ whole genome shotgun (WGS) entry which is preliminary data.</text>
</comment>
<keyword evidence="6" id="KW-1185">Reference proteome</keyword>